<gene>
    <name evidence="1" type="ORF">QWZ10_23750</name>
</gene>
<evidence type="ECO:0000313" key="2">
    <source>
        <dbReference type="Proteomes" id="UP001243846"/>
    </source>
</evidence>
<dbReference type="Proteomes" id="UP001243846">
    <property type="component" value="Unassembled WGS sequence"/>
</dbReference>
<dbReference type="RefSeq" id="WP_377787614.1">
    <property type="nucleotide sequence ID" value="NZ_JBHUOC010000002.1"/>
</dbReference>
<protein>
    <submittedName>
        <fullName evidence="1">Uncharacterized protein</fullName>
    </submittedName>
</protein>
<dbReference type="EMBL" id="JAUFRC010000003">
    <property type="protein sequence ID" value="MDN3714042.1"/>
    <property type="molecule type" value="Genomic_DNA"/>
</dbReference>
<comment type="caution">
    <text evidence="1">The sequence shown here is derived from an EMBL/GenBank/DDBJ whole genome shotgun (WGS) entry which is preliminary data.</text>
</comment>
<proteinExistence type="predicted"/>
<reference evidence="2" key="1">
    <citation type="journal article" date="2019" name="Int. J. Syst. Evol. Microbiol.">
        <title>The Global Catalogue of Microorganisms (GCM) 10K type strain sequencing project: providing services to taxonomists for standard genome sequencing and annotation.</title>
        <authorList>
            <consortium name="The Broad Institute Genomics Platform"/>
            <consortium name="The Broad Institute Genome Sequencing Center for Infectious Disease"/>
            <person name="Wu L."/>
            <person name="Ma J."/>
        </authorList>
    </citation>
    <scope>NUCLEOTIDE SEQUENCE [LARGE SCALE GENOMIC DNA]</scope>
    <source>
        <strain evidence="2">CECT 8482</strain>
    </source>
</reference>
<sequence length="81" mass="8795">MPSDLCGGAEGHDEFALPHCPVCTQVGPAILPDPEPCLVAIERHAQAVTYLPMRRYALDRLRDRATPPRGPPLFPLAGRPV</sequence>
<keyword evidence="2" id="KW-1185">Reference proteome</keyword>
<name>A0ABT8DE98_9RHOB</name>
<organism evidence="1 2">
    <name type="scientific">Paracoccus cavernae</name>
    <dbReference type="NCBI Taxonomy" id="1571207"/>
    <lineage>
        <taxon>Bacteria</taxon>
        <taxon>Pseudomonadati</taxon>
        <taxon>Pseudomonadota</taxon>
        <taxon>Alphaproteobacteria</taxon>
        <taxon>Rhodobacterales</taxon>
        <taxon>Paracoccaceae</taxon>
        <taxon>Paracoccus</taxon>
    </lineage>
</organism>
<accession>A0ABT8DE98</accession>
<evidence type="ECO:0000313" key="1">
    <source>
        <dbReference type="EMBL" id="MDN3714042.1"/>
    </source>
</evidence>